<feature type="domain" description="ER-bound oxygenase mpaB/mpaB'/Rubber oxygenase catalytic" evidence="1">
    <location>
        <begin position="7"/>
        <end position="225"/>
    </location>
</feature>
<proteinExistence type="predicted"/>
<name>A0ABP5XDJ4_9ACTN</name>
<dbReference type="RefSeq" id="WP_344597057.1">
    <property type="nucleotide sequence ID" value="NZ_BAAARW010000039.1"/>
</dbReference>
<accession>A0ABP5XDJ4</accession>
<keyword evidence="3" id="KW-1185">Reference proteome</keyword>
<dbReference type="Pfam" id="PF09995">
    <property type="entry name" value="MPAB_Lcp_cat"/>
    <property type="match status" value="1"/>
</dbReference>
<organism evidence="2 3">
    <name type="scientific">Actinomadura vinacea</name>
    <dbReference type="NCBI Taxonomy" id="115336"/>
    <lineage>
        <taxon>Bacteria</taxon>
        <taxon>Bacillati</taxon>
        <taxon>Actinomycetota</taxon>
        <taxon>Actinomycetes</taxon>
        <taxon>Streptosporangiales</taxon>
        <taxon>Thermomonosporaceae</taxon>
        <taxon>Actinomadura</taxon>
    </lineage>
</organism>
<gene>
    <name evidence="2" type="ORF">GCM10010191_84540</name>
</gene>
<dbReference type="InterPro" id="IPR018713">
    <property type="entry name" value="MPAB/Lcp_cat_dom"/>
</dbReference>
<dbReference type="PANTHER" id="PTHR36151">
    <property type="entry name" value="BLR2777 PROTEIN"/>
    <property type="match status" value="1"/>
</dbReference>
<dbReference type="Proteomes" id="UP001501231">
    <property type="component" value="Unassembled WGS sequence"/>
</dbReference>
<sequence length="268" mass="30066">MDRTVLRRVAAEPAVLLGAGRALLLQVAHPRIAQGVADHSDLRQRPLDRLFGTLDFLTIVAFGTEEEAERIGRAIRRMHERITGPGYSGNDPDLQVWVNATLIDAALHVYERVLGSPSGDLAAAYVDQARCVADVLGCPPGAQPADIAAFRRYMDEMISTLEVTDTGREVMRAVLWSRKLRWMAPALWVNRFVTTGMLPEPIREQYGLPWSDRKDRVLWTVLRAVSSVYRLVPRRVRQAGIPLMLWSSRRRVARRAGEHTARRSATPA</sequence>
<dbReference type="EMBL" id="BAAARW010000039">
    <property type="protein sequence ID" value="GAA2453117.1"/>
    <property type="molecule type" value="Genomic_DNA"/>
</dbReference>
<evidence type="ECO:0000259" key="1">
    <source>
        <dbReference type="Pfam" id="PF09995"/>
    </source>
</evidence>
<protein>
    <submittedName>
        <fullName evidence="2">Oxygenase MpaB family protein</fullName>
    </submittedName>
</protein>
<evidence type="ECO:0000313" key="3">
    <source>
        <dbReference type="Proteomes" id="UP001501231"/>
    </source>
</evidence>
<evidence type="ECO:0000313" key="2">
    <source>
        <dbReference type="EMBL" id="GAA2453117.1"/>
    </source>
</evidence>
<comment type="caution">
    <text evidence="2">The sequence shown here is derived from an EMBL/GenBank/DDBJ whole genome shotgun (WGS) entry which is preliminary data.</text>
</comment>
<reference evidence="3" key="1">
    <citation type="journal article" date="2019" name="Int. J. Syst. Evol. Microbiol.">
        <title>The Global Catalogue of Microorganisms (GCM) 10K type strain sequencing project: providing services to taxonomists for standard genome sequencing and annotation.</title>
        <authorList>
            <consortium name="The Broad Institute Genomics Platform"/>
            <consortium name="The Broad Institute Genome Sequencing Center for Infectious Disease"/>
            <person name="Wu L."/>
            <person name="Ma J."/>
        </authorList>
    </citation>
    <scope>NUCLEOTIDE SEQUENCE [LARGE SCALE GENOMIC DNA]</scope>
    <source>
        <strain evidence="3">JCM 3325</strain>
    </source>
</reference>
<dbReference type="PANTHER" id="PTHR36151:SF3">
    <property type="entry name" value="ER-BOUND OXYGENASE MPAB_MPAB'_RUBBER OXYGENASE CATALYTIC DOMAIN-CONTAINING PROTEIN"/>
    <property type="match status" value="1"/>
</dbReference>